<evidence type="ECO:0000256" key="3">
    <source>
        <dbReference type="ARBA" id="ARBA00023186"/>
    </source>
</evidence>
<name>A0AAU9SBQ1_THLAR</name>
<evidence type="ECO:0000256" key="4">
    <source>
        <dbReference type="SAM" id="Coils"/>
    </source>
</evidence>
<dbReference type="InterPro" id="IPR001270">
    <property type="entry name" value="ClpA/B"/>
</dbReference>
<keyword evidence="2" id="KW-0067">ATP-binding</keyword>
<sequence length="492" mass="56108">MVSFVSAIDLVDEAAAKLKMEMTSKPTEIDEIDRAVITLEMERLSLEKDNDKASKERLQKIENDLTTLKNREKELSEQWEQEKSLVSKIRSFRERIDRSKNAKRIMSLQCQLEEAEKNLMNFRESEQPLVREEVTDFDIAEVISKWTGIPLSNLQQSDREKLVMLEQVLHERIVGQDIAVKAIADAIRCSKAGLTDPNRPIASFMFMGPTGVGKTELAKALAGYLFNTENAIVRIDMSEYMEKSSILRLVGAPPGCVGYEEGGQLTEAVRSRPYSVVLFDEIEKAHPDVFNILLQLLDDGRITDSQGRTVSFTNCFVIMTSNIGSHYILQTLRNNKDSKEAVYEMMKKQVVELARKTFRPEFMNRIDEYIVFQPLDSIEISKIVEFQMKRVKNLLEQKKINLEYTQEAVDLLAQLGFDPNNGARPVKRVIQEIVKKEISLKLLKGELAEEDTILLDVDQTNNKLVIKKLENNALIEEMVHHNLSALSSNTYG</sequence>
<dbReference type="GO" id="GO:0005524">
    <property type="term" value="F:ATP binding"/>
    <property type="evidence" value="ECO:0007669"/>
    <property type="project" value="UniProtKB-KW"/>
</dbReference>
<dbReference type="Proteomes" id="UP000836841">
    <property type="component" value="Chromosome 4"/>
</dbReference>
<reference evidence="7 8" key="1">
    <citation type="submission" date="2022-03" db="EMBL/GenBank/DDBJ databases">
        <authorList>
            <person name="Nunn A."/>
            <person name="Chopra R."/>
            <person name="Nunn A."/>
            <person name="Contreras Garrido A."/>
        </authorList>
    </citation>
    <scope>NUCLEOTIDE SEQUENCE [LARGE SCALE GENOMIC DNA]</scope>
</reference>
<dbReference type="Pfam" id="PF07724">
    <property type="entry name" value="AAA_2"/>
    <property type="match status" value="1"/>
</dbReference>
<proteinExistence type="predicted"/>
<dbReference type="InterPro" id="IPR019489">
    <property type="entry name" value="Clp_ATPase_C"/>
</dbReference>
<dbReference type="Gene3D" id="3.40.50.300">
    <property type="entry name" value="P-loop containing nucleotide triphosphate hydrolases"/>
    <property type="match status" value="2"/>
</dbReference>
<organism evidence="7 8">
    <name type="scientific">Thlaspi arvense</name>
    <name type="common">Field penny-cress</name>
    <dbReference type="NCBI Taxonomy" id="13288"/>
    <lineage>
        <taxon>Eukaryota</taxon>
        <taxon>Viridiplantae</taxon>
        <taxon>Streptophyta</taxon>
        <taxon>Embryophyta</taxon>
        <taxon>Tracheophyta</taxon>
        <taxon>Spermatophyta</taxon>
        <taxon>Magnoliopsida</taxon>
        <taxon>eudicotyledons</taxon>
        <taxon>Gunneridae</taxon>
        <taxon>Pentapetalae</taxon>
        <taxon>rosids</taxon>
        <taxon>malvids</taxon>
        <taxon>Brassicales</taxon>
        <taxon>Brassicaceae</taxon>
        <taxon>Thlaspideae</taxon>
        <taxon>Thlaspi</taxon>
    </lineage>
</organism>
<dbReference type="InterPro" id="IPR050130">
    <property type="entry name" value="ClpA_ClpB"/>
</dbReference>
<dbReference type="InterPro" id="IPR003593">
    <property type="entry name" value="AAA+_ATPase"/>
</dbReference>
<dbReference type="EMBL" id="OU466860">
    <property type="protein sequence ID" value="CAH2061116.1"/>
    <property type="molecule type" value="Genomic_DNA"/>
</dbReference>
<dbReference type="SMART" id="SM00382">
    <property type="entry name" value="AAA"/>
    <property type="match status" value="1"/>
</dbReference>
<dbReference type="FunFam" id="3.40.50.300:FF:000025">
    <property type="entry name" value="ATP-dependent Clp protease subunit"/>
    <property type="match status" value="1"/>
</dbReference>
<dbReference type="SUPFAM" id="SSF52540">
    <property type="entry name" value="P-loop containing nucleoside triphosphate hydrolases"/>
    <property type="match status" value="2"/>
</dbReference>
<dbReference type="PANTHER" id="PTHR11638">
    <property type="entry name" value="ATP-DEPENDENT CLP PROTEASE"/>
    <property type="match status" value="1"/>
</dbReference>
<feature type="domain" description="Clp ATPase C-terminal" evidence="6">
    <location>
        <begin position="375"/>
        <end position="466"/>
    </location>
</feature>
<dbReference type="Pfam" id="PF17871">
    <property type="entry name" value="AAA_lid_9"/>
    <property type="match status" value="1"/>
</dbReference>
<gene>
    <name evidence="7" type="ORF">TAV2_LOCUS14834</name>
</gene>
<keyword evidence="3" id="KW-0143">Chaperone</keyword>
<evidence type="ECO:0000256" key="1">
    <source>
        <dbReference type="ARBA" id="ARBA00022741"/>
    </source>
</evidence>
<dbReference type="GO" id="GO:0005737">
    <property type="term" value="C:cytoplasm"/>
    <property type="evidence" value="ECO:0007669"/>
    <property type="project" value="TreeGrafter"/>
</dbReference>
<dbReference type="PRINTS" id="PR00300">
    <property type="entry name" value="CLPPROTEASEA"/>
</dbReference>
<dbReference type="Gene3D" id="1.10.8.60">
    <property type="match status" value="1"/>
</dbReference>
<dbReference type="GO" id="GO:0016887">
    <property type="term" value="F:ATP hydrolysis activity"/>
    <property type="evidence" value="ECO:0007669"/>
    <property type="project" value="InterPro"/>
</dbReference>
<dbReference type="AlphaFoldDB" id="A0AAU9SBQ1"/>
<dbReference type="InterPro" id="IPR041546">
    <property type="entry name" value="ClpA/ClpB_AAA_lid"/>
</dbReference>
<dbReference type="Pfam" id="PF10431">
    <property type="entry name" value="ClpB_D2-small"/>
    <property type="match status" value="1"/>
</dbReference>
<dbReference type="CDD" id="cd19499">
    <property type="entry name" value="RecA-like_ClpB_Hsp104-like"/>
    <property type="match status" value="1"/>
</dbReference>
<accession>A0AAU9SBQ1</accession>
<dbReference type="PANTHER" id="PTHR11638:SF166">
    <property type="entry name" value="CLP R DOMAIN-CONTAINING PROTEIN"/>
    <property type="match status" value="1"/>
</dbReference>
<evidence type="ECO:0000313" key="7">
    <source>
        <dbReference type="EMBL" id="CAH2061116.1"/>
    </source>
</evidence>
<dbReference type="InterPro" id="IPR027417">
    <property type="entry name" value="P-loop_NTPase"/>
</dbReference>
<dbReference type="GO" id="GO:0034605">
    <property type="term" value="P:cellular response to heat"/>
    <property type="evidence" value="ECO:0007669"/>
    <property type="project" value="TreeGrafter"/>
</dbReference>
<evidence type="ECO:0000259" key="5">
    <source>
        <dbReference type="SMART" id="SM00382"/>
    </source>
</evidence>
<evidence type="ECO:0000256" key="2">
    <source>
        <dbReference type="ARBA" id="ARBA00022840"/>
    </source>
</evidence>
<feature type="domain" description="AAA+ ATPase" evidence="5">
    <location>
        <begin position="200"/>
        <end position="357"/>
    </location>
</feature>
<dbReference type="SMART" id="SM01086">
    <property type="entry name" value="ClpB_D2-small"/>
    <property type="match status" value="1"/>
</dbReference>
<evidence type="ECO:0000259" key="6">
    <source>
        <dbReference type="SMART" id="SM01086"/>
    </source>
</evidence>
<keyword evidence="1" id="KW-0547">Nucleotide-binding</keyword>
<keyword evidence="4" id="KW-0175">Coiled coil</keyword>
<evidence type="ECO:0000313" key="8">
    <source>
        <dbReference type="Proteomes" id="UP000836841"/>
    </source>
</evidence>
<dbReference type="InterPro" id="IPR003959">
    <property type="entry name" value="ATPase_AAA_core"/>
</dbReference>
<protein>
    <submittedName>
        <fullName evidence="7">Uncharacterized protein</fullName>
    </submittedName>
</protein>
<keyword evidence="8" id="KW-1185">Reference proteome</keyword>
<feature type="coiled-coil region" evidence="4">
    <location>
        <begin position="36"/>
        <end position="125"/>
    </location>
</feature>